<proteinExistence type="predicted"/>
<dbReference type="HOGENOM" id="CLU_1567184_0_0_2"/>
<accession>F4FY55</accession>
<evidence type="ECO:0000313" key="2">
    <source>
        <dbReference type="EMBL" id="AEB95428.1"/>
    </source>
</evidence>
<dbReference type="GO" id="GO:0032259">
    <property type="term" value="P:methylation"/>
    <property type="evidence" value="ECO:0007669"/>
    <property type="project" value="UniProtKB-KW"/>
</dbReference>
<dbReference type="GeneID" id="10493514"/>
<dbReference type="SUPFAM" id="SSF53335">
    <property type="entry name" value="S-adenosyl-L-methionine-dependent methyltransferases"/>
    <property type="match status" value="1"/>
</dbReference>
<feature type="domain" description="Methyltransferase type 11" evidence="1">
    <location>
        <begin position="46"/>
        <end position="143"/>
    </location>
</feature>
<dbReference type="AlphaFoldDB" id="F4FY55"/>
<dbReference type="RefSeq" id="WP_013737926.1">
    <property type="nucleotide sequence ID" value="NC_015435.1"/>
</dbReference>
<dbReference type="eggNOG" id="arCOG07335">
    <property type="taxonomic scope" value="Archaea"/>
</dbReference>
<dbReference type="CDD" id="cd02440">
    <property type="entry name" value="AdoMet_MTases"/>
    <property type="match status" value="1"/>
</dbReference>
<dbReference type="EMBL" id="CP002656">
    <property type="protein sequence ID" value="AEB95428.1"/>
    <property type="molecule type" value="Genomic_DNA"/>
</dbReference>
<keyword evidence="2" id="KW-0808">Transferase</keyword>
<dbReference type="Pfam" id="PF08241">
    <property type="entry name" value="Methyltransf_11"/>
    <property type="match status" value="1"/>
</dbReference>
<evidence type="ECO:0000313" key="3">
    <source>
        <dbReference type="Proteomes" id="UP000007812"/>
    </source>
</evidence>
<dbReference type="InterPro" id="IPR029063">
    <property type="entry name" value="SAM-dependent_MTases_sf"/>
</dbReference>
<keyword evidence="3" id="KW-1185">Reference proteome</keyword>
<evidence type="ECO:0000259" key="1">
    <source>
        <dbReference type="Pfam" id="PF08241"/>
    </source>
</evidence>
<dbReference type="KEGG" id="mcn:Mcup_1325"/>
<protein>
    <submittedName>
        <fullName evidence="2">Methyltransferase type 11 NAD(P)-binding protein</fullName>
    </submittedName>
</protein>
<dbReference type="InterPro" id="IPR013216">
    <property type="entry name" value="Methyltransf_11"/>
</dbReference>
<organism evidence="2 3">
    <name type="scientific">Metallosphaera cuprina (strain Ar-4)</name>
    <dbReference type="NCBI Taxonomy" id="1006006"/>
    <lineage>
        <taxon>Archaea</taxon>
        <taxon>Thermoproteota</taxon>
        <taxon>Thermoprotei</taxon>
        <taxon>Sulfolobales</taxon>
        <taxon>Sulfolobaceae</taxon>
        <taxon>Metallosphaera</taxon>
    </lineage>
</organism>
<name>F4FY55_METCR</name>
<sequence>MSSLYESIKSWEFKPYRRMGVTIDEEMFYAKVLARFVDALIPKRVLDLGCGNCLFTLVLKSTFPKIEISSLDLWNDEMTIGDVKGYMKGVDANIIQNLFPLPFREGSFDLVYAPLYFYNVTRERRDELAGEVYRVVKPGSFAMIIDLEIVRNLRKSFMKVGFKEVNYYANQGVFFSLMQKSAPSFSS</sequence>
<reference evidence="2 3" key="1">
    <citation type="journal article" date="2011" name="J. Bacteriol.">
        <title>Complete genome sequence of Metallosphaera cuprina, a metal sulfide-oxidizing archaeon from a hot spring.</title>
        <authorList>
            <person name="Liu L.J."/>
            <person name="You X.Y."/>
            <person name="Zheng H."/>
            <person name="Wang S."/>
            <person name="Jiang C.Y."/>
            <person name="Liu S.J."/>
        </authorList>
    </citation>
    <scope>NUCLEOTIDE SEQUENCE [LARGE SCALE GENOMIC DNA]</scope>
    <source>
        <strain evidence="2 3">Ar-4</strain>
    </source>
</reference>
<dbReference type="OrthoDB" id="1018at2157"/>
<dbReference type="Gene3D" id="3.40.50.150">
    <property type="entry name" value="Vaccinia Virus protein VP39"/>
    <property type="match status" value="1"/>
</dbReference>
<gene>
    <name evidence="2" type="ordered locus">Mcup_1325</name>
</gene>
<dbReference type="GO" id="GO:0008757">
    <property type="term" value="F:S-adenosylmethionine-dependent methyltransferase activity"/>
    <property type="evidence" value="ECO:0007669"/>
    <property type="project" value="InterPro"/>
</dbReference>
<keyword evidence="2" id="KW-0489">Methyltransferase</keyword>
<dbReference type="Proteomes" id="UP000007812">
    <property type="component" value="Chromosome"/>
</dbReference>
<dbReference type="PATRIC" id="fig|1006006.8.peg.1317"/>